<keyword evidence="4" id="KW-1185">Reference proteome</keyword>
<dbReference type="SUPFAM" id="SSF51905">
    <property type="entry name" value="FAD/NAD(P)-binding domain"/>
    <property type="match status" value="1"/>
</dbReference>
<dbReference type="PRINTS" id="PR00368">
    <property type="entry name" value="FADPNR"/>
</dbReference>
<reference evidence="3 4" key="1">
    <citation type="submission" date="2012-06" db="EMBL/GenBank/DDBJ databases">
        <title>Complete genome of Terriglobus roseus DSM 18391.</title>
        <authorList>
            <consortium name="US DOE Joint Genome Institute (JGI-PGF)"/>
            <person name="Lucas S."/>
            <person name="Copeland A."/>
            <person name="Lapidus A."/>
            <person name="Glavina del Rio T."/>
            <person name="Dalin E."/>
            <person name="Tice H."/>
            <person name="Bruce D."/>
            <person name="Goodwin L."/>
            <person name="Pitluck S."/>
            <person name="Peters L."/>
            <person name="Mikhailova N."/>
            <person name="Munk A.C.C."/>
            <person name="Kyrpides N."/>
            <person name="Mavromatis K."/>
            <person name="Ivanova N."/>
            <person name="Brettin T."/>
            <person name="Detter J.C."/>
            <person name="Han C."/>
            <person name="Larimer F."/>
            <person name="Land M."/>
            <person name="Hauser L."/>
            <person name="Markowitz V."/>
            <person name="Cheng J.-F."/>
            <person name="Hugenholtz P."/>
            <person name="Woyke T."/>
            <person name="Wu D."/>
            <person name="Brambilla E."/>
            <person name="Klenk H.-P."/>
            <person name="Eisen J.A."/>
        </authorList>
    </citation>
    <scope>NUCLEOTIDE SEQUENCE [LARGE SCALE GENOMIC DNA]</scope>
    <source>
        <strain evidence="4">DSM 18391 / NRRL B-41598 / KBS 63</strain>
    </source>
</reference>
<dbReference type="Pfam" id="PF13738">
    <property type="entry name" value="Pyr_redox_3"/>
    <property type="match status" value="1"/>
</dbReference>
<organism evidence="3 4">
    <name type="scientific">Terriglobus roseus (strain DSM 18391 / NRRL B-41598 / KBS 63)</name>
    <dbReference type="NCBI Taxonomy" id="926566"/>
    <lineage>
        <taxon>Bacteria</taxon>
        <taxon>Pseudomonadati</taxon>
        <taxon>Acidobacteriota</taxon>
        <taxon>Terriglobia</taxon>
        <taxon>Terriglobales</taxon>
        <taxon>Acidobacteriaceae</taxon>
        <taxon>Terriglobus</taxon>
    </lineage>
</organism>
<dbReference type="KEGG" id="trs:Terro_2774"/>
<keyword evidence="1" id="KW-0285">Flavoprotein</keyword>
<evidence type="ECO:0000256" key="2">
    <source>
        <dbReference type="ARBA" id="ARBA00023002"/>
    </source>
</evidence>
<evidence type="ECO:0000256" key="1">
    <source>
        <dbReference type="ARBA" id="ARBA00022630"/>
    </source>
</evidence>
<dbReference type="Proteomes" id="UP000006056">
    <property type="component" value="Chromosome"/>
</dbReference>
<dbReference type="NCBIfam" id="TIGR04018">
    <property type="entry name" value="Bthiol_YpdA"/>
    <property type="match status" value="1"/>
</dbReference>
<dbReference type="eggNOG" id="COG0492">
    <property type="taxonomic scope" value="Bacteria"/>
</dbReference>
<evidence type="ECO:0000313" key="4">
    <source>
        <dbReference type="Proteomes" id="UP000006056"/>
    </source>
</evidence>
<dbReference type="InterPro" id="IPR036188">
    <property type="entry name" value="FAD/NAD-bd_sf"/>
</dbReference>
<dbReference type="InterPro" id="IPR023856">
    <property type="entry name" value="Bdr"/>
</dbReference>
<dbReference type="HOGENOM" id="CLU_067342_0_0_0"/>
<proteinExistence type="predicted"/>
<evidence type="ECO:0000313" key="3">
    <source>
        <dbReference type="EMBL" id="AFL89010.1"/>
    </source>
</evidence>
<dbReference type="STRING" id="926566.Terro_2774"/>
<protein>
    <submittedName>
        <fullName evidence="3">Putative bacillithiol system oxidoreductase, YpdA family</fullName>
    </submittedName>
</protein>
<dbReference type="PRINTS" id="PR00469">
    <property type="entry name" value="PNDRDTASEII"/>
</dbReference>
<dbReference type="Gene3D" id="3.50.50.60">
    <property type="entry name" value="FAD/NAD(P)-binding domain"/>
    <property type="match status" value="1"/>
</dbReference>
<dbReference type="PANTHER" id="PTHR48105">
    <property type="entry name" value="THIOREDOXIN REDUCTASE 1-RELATED-RELATED"/>
    <property type="match status" value="1"/>
</dbReference>
<keyword evidence="2" id="KW-0560">Oxidoreductase</keyword>
<accession>I3ZIE2</accession>
<dbReference type="EMBL" id="CP003379">
    <property type="protein sequence ID" value="AFL89010.1"/>
    <property type="molecule type" value="Genomic_DNA"/>
</dbReference>
<dbReference type="GO" id="GO:0016491">
    <property type="term" value="F:oxidoreductase activity"/>
    <property type="evidence" value="ECO:0007669"/>
    <property type="project" value="UniProtKB-KW"/>
</dbReference>
<sequence length="368" mass="40881">MLYIRRGLGMSYAQYPASLGCVLQLRVMEEISKGTVAQETVAFDVLVIGAGPTGLACAIDAQNAGLSVVLVDKGCLCNSLFHYPAHMTFFTTPELLEIGNMPFSSPNQKPTRSEALEYYRKVAEHFALDVRQYHLVGHISGSDGNFSVHTTDRFGRLQVFKAKKLIVSTGYYDLPNYLGIPGENLSKVQHYYNEPHPYFGLNVLVIGGKNSAAIAALDLWRHGAKVTLVHRGDAMHRHVKYWILPDINNRVKNGEITAYFSSTVKQITEDTVTLSTPEGDRTIANDFVFALTGYHPDFDFLERMGVHLDAENDRCPQCDPTTLESNVKGIYMAGVVVAGERTNKIFIENGRFHGELIARDLTAKFQQA</sequence>
<dbReference type="AlphaFoldDB" id="I3ZIE2"/>
<dbReference type="PATRIC" id="fig|926566.3.peg.2760"/>
<dbReference type="InterPro" id="IPR050097">
    <property type="entry name" value="Ferredoxin-NADP_redctase_2"/>
</dbReference>
<name>I3ZIE2_TERRK</name>
<gene>
    <name evidence="3" type="ordered locus">Terro_2774</name>
</gene>
<dbReference type="PROSITE" id="PS51257">
    <property type="entry name" value="PROKAR_LIPOPROTEIN"/>
    <property type="match status" value="1"/>
</dbReference>